<protein>
    <submittedName>
        <fullName evidence="2">Uncharacterized protein</fullName>
    </submittedName>
</protein>
<evidence type="ECO:0000313" key="3">
    <source>
        <dbReference type="Proteomes" id="UP000241818"/>
    </source>
</evidence>
<dbReference type="RefSeq" id="XP_024723472.1">
    <property type="nucleotide sequence ID" value="XM_024867411.1"/>
</dbReference>
<name>A0A2T3B974_AMORE</name>
<dbReference type="InParanoid" id="A0A2T3B974"/>
<organism evidence="2 3">
    <name type="scientific">Amorphotheca resinae ATCC 22711</name>
    <dbReference type="NCBI Taxonomy" id="857342"/>
    <lineage>
        <taxon>Eukaryota</taxon>
        <taxon>Fungi</taxon>
        <taxon>Dikarya</taxon>
        <taxon>Ascomycota</taxon>
        <taxon>Pezizomycotina</taxon>
        <taxon>Leotiomycetes</taxon>
        <taxon>Helotiales</taxon>
        <taxon>Amorphothecaceae</taxon>
        <taxon>Amorphotheca</taxon>
    </lineage>
</organism>
<evidence type="ECO:0000313" key="2">
    <source>
        <dbReference type="EMBL" id="PSS23426.1"/>
    </source>
</evidence>
<feature type="compositionally biased region" description="Polar residues" evidence="1">
    <location>
        <begin position="1"/>
        <end position="30"/>
    </location>
</feature>
<keyword evidence="3" id="KW-1185">Reference proteome</keyword>
<dbReference type="OrthoDB" id="10615737at2759"/>
<sequence length="158" mass="17985">MSQTTSYNQVAESESTSRNDPPTTSAPSRYSTRRGRYATPSAPRPRQLSNALPPLNIQGPMSASMTRRLEEDYRAGRMSERVDVEREVLQAIMETGTDEKGRRELKARYAGLGEAERRRREVLLAQYSGFVMNSDGTLDYGLDCESGKRKKWWKALFR</sequence>
<accession>A0A2T3B974</accession>
<feature type="region of interest" description="Disordered" evidence="1">
    <location>
        <begin position="1"/>
        <end position="62"/>
    </location>
</feature>
<dbReference type="EMBL" id="KZ679008">
    <property type="protein sequence ID" value="PSS23426.1"/>
    <property type="molecule type" value="Genomic_DNA"/>
</dbReference>
<dbReference type="AlphaFoldDB" id="A0A2T3B974"/>
<dbReference type="GeneID" id="36575492"/>
<proteinExistence type="predicted"/>
<gene>
    <name evidence="2" type="ORF">M430DRAFT_40605</name>
</gene>
<reference evidence="2 3" key="1">
    <citation type="journal article" date="2018" name="New Phytol.">
        <title>Comparative genomics and transcriptomics depict ericoid mycorrhizal fungi as versatile saprotrophs and plant mutualists.</title>
        <authorList>
            <person name="Martino E."/>
            <person name="Morin E."/>
            <person name="Grelet G.A."/>
            <person name="Kuo A."/>
            <person name="Kohler A."/>
            <person name="Daghino S."/>
            <person name="Barry K.W."/>
            <person name="Cichocki N."/>
            <person name="Clum A."/>
            <person name="Dockter R.B."/>
            <person name="Hainaut M."/>
            <person name="Kuo R.C."/>
            <person name="LaButti K."/>
            <person name="Lindahl B.D."/>
            <person name="Lindquist E.A."/>
            <person name="Lipzen A."/>
            <person name="Khouja H.R."/>
            <person name="Magnuson J."/>
            <person name="Murat C."/>
            <person name="Ohm R.A."/>
            <person name="Singer S.W."/>
            <person name="Spatafora J.W."/>
            <person name="Wang M."/>
            <person name="Veneault-Fourrey C."/>
            <person name="Henrissat B."/>
            <person name="Grigoriev I.V."/>
            <person name="Martin F.M."/>
            <person name="Perotto S."/>
        </authorList>
    </citation>
    <scope>NUCLEOTIDE SEQUENCE [LARGE SCALE GENOMIC DNA]</scope>
    <source>
        <strain evidence="2 3">ATCC 22711</strain>
    </source>
</reference>
<dbReference type="Proteomes" id="UP000241818">
    <property type="component" value="Unassembled WGS sequence"/>
</dbReference>
<evidence type="ECO:0000256" key="1">
    <source>
        <dbReference type="SAM" id="MobiDB-lite"/>
    </source>
</evidence>